<dbReference type="Proteomes" id="UP000801492">
    <property type="component" value="Unassembled WGS sequence"/>
</dbReference>
<accession>A0A8K0G6H8</accession>
<proteinExistence type="predicted"/>
<gene>
    <name evidence="9" type="ORF">ILUMI_18324</name>
</gene>
<comment type="cofactor">
    <cofactor evidence="1">
        <name>[4Fe-4S] cluster</name>
        <dbReference type="ChEBI" id="CHEBI:49883"/>
    </cofactor>
</comment>
<name>A0A8K0G6H8_IGNLU</name>
<sequence>MALYFKPPRGIISYPALQNCVEERLKFFKTLSQTPDITSYGIEYLYEDSALDRAGHFTLRLAAVKDSRFLPLFIDYETRLLKLRLNSYKNGNSLLAFLKNQLRHAKECLSEGLCSDKIIGLFNAVINIFAKMLSKSYRSHVFNETHISDDKCKIFMLNVPFQYCTTLVTKRKVNLKNGYVQITCEKWLDLMLAIFYTYMKIAVNEMHYSKNVQVALADERIKSIIALVCADDYVKVTSSVILLSHIDSESKFFPLCMQNLHNVLKKKHRLAHEERFNLSLFLKDIGVSLDDSIIYWKSEYSKEHSECAQCLHKWEVNEKRYVYSIRHMYGLEGGRRNYKTRSCSYFQ</sequence>
<evidence type="ECO:0000256" key="5">
    <source>
        <dbReference type="ARBA" id="ARBA00022723"/>
    </source>
</evidence>
<feature type="domain" description="DNA primase large subunit C-terminal" evidence="8">
    <location>
        <begin position="249"/>
        <end position="345"/>
    </location>
</feature>
<dbReference type="GO" id="GO:0006269">
    <property type="term" value="P:DNA replication, synthesis of primer"/>
    <property type="evidence" value="ECO:0007669"/>
    <property type="project" value="UniProtKB-KW"/>
</dbReference>
<keyword evidence="10" id="KW-1185">Reference proteome</keyword>
<comment type="caution">
    <text evidence="9">The sequence shown here is derived from an EMBL/GenBank/DDBJ whole genome shotgun (WGS) entry which is preliminary data.</text>
</comment>
<evidence type="ECO:0000256" key="6">
    <source>
        <dbReference type="ARBA" id="ARBA00023004"/>
    </source>
</evidence>
<dbReference type="Pfam" id="PF04104">
    <property type="entry name" value="DNA_primase_lrg"/>
    <property type="match status" value="1"/>
</dbReference>
<evidence type="ECO:0000256" key="7">
    <source>
        <dbReference type="ARBA" id="ARBA00023014"/>
    </source>
</evidence>
<organism evidence="9 10">
    <name type="scientific">Ignelater luminosus</name>
    <name type="common">Cucubano</name>
    <name type="synonym">Pyrophorus luminosus</name>
    <dbReference type="NCBI Taxonomy" id="2038154"/>
    <lineage>
        <taxon>Eukaryota</taxon>
        <taxon>Metazoa</taxon>
        <taxon>Ecdysozoa</taxon>
        <taxon>Arthropoda</taxon>
        <taxon>Hexapoda</taxon>
        <taxon>Insecta</taxon>
        <taxon>Pterygota</taxon>
        <taxon>Neoptera</taxon>
        <taxon>Endopterygota</taxon>
        <taxon>Coleoptera</taxon>
        <taxon>Polyphaga</taxon>
        <taxon>Elateriformia</taxon>
        <taxon>Elateroidea</taxon>
        <taxon>Elateridae</taxon>
        <taxon>Agrypninae</taxon>
        <taxon>Pyrophorini</taxon>
        <taxon>Ignelater</taxon>
    </lineage>
</organism>
<evidence type="ECO:0000256" key="1">
    <source>
        <dbReference type="ARBA" id="ARBA00001966"/>
    </source>
</evidence>
<keyword evidence="3" id="KW-0639">Primosome</keyword>
<dbReference type="GO" id="GO:0046872">
    <property type="term" value="F:metal ion binding"/>
    <property type="evidence" value="ECO:0007669"/>
    <property type="project" value="UniProtKB-KW"/>
</dbReference>
<dbReference type="PANTHER" id="PTHR10537">
    <property type="entry name" value="DNA PRIMASE LARGE SUBUNIT"/>
    <property type="match status" value="1"/>
</dbReference>
<dbReference type="GO" id="GO:0005658">
    <property type="term" value="C:alpha DNA polymerase:primase complex"/>
    <property type="evidence" value="ECO:0007669"/>
    <property type="project" value="TreeGrafter"/>
</dbReference>
<keyword evidence="6" id="KW-0408">Iron</keyword>
<evidence type="ECO:0000256" key="4">
    <source>
        <dbReference type="ARBA" id="ARBA00022705"/>
    </source>
</evidence>
<dbReference type="AlphaFoldDB" id="A0A8K0G6H8"/>
<dbReference type="PANTHER" id="PTHR10537:SF4">
    <property type="entry name" value="DNA PRIMASE LARGE SUBUNIT"/>
    <property type="match status" value="1"/>
</dbReference>
<keyword evidence="7" id="KW-0411">Iron-sulfur</keyword>
<evidence type="ECO:0000313" key="10">
    <source>
        <dbReference type="Proteomes" id="UP000801492"/>
    </source>
</evidence>
<keyword evidence="4" id="KW-0235">DNA replication</keyword>
<evidence type="ECO:0000313" key="9">
    <source>
        <dbReference type="EMBL" id="KAF2887849.1"/>
    </source>
</evidence>
<evidence type="ECO:0000256" key="3">
    <source>
        <dbReference type="ARBA" id="ARBA00022515"/>
    </source>
</evidence>
<evidence type="ECO:0000256" key="2">
    <source>
        <dbReference type="ARBA" id="ARBA00022485"/>
    </source>
</evidence>
<dbReference type="InterPro" id="IPR007238">
    <property type="entry name" value="DNA_primase_lsu_euk/arc"/>
</dbReference>
<dbReference type="Pfam" id="PF26466">
    <property type="entry name" value="DNA_primase_lrg_N"/>
    <property type="match status" value="1"/>
</dbReference>
<dbReference type="GO" id="GO:0006270">
    <property type="term" value="P:DNA replication initiation"/>
    <property type="evidence" value="ECO:0007669"/>
    <property type="project" value="TreeGrafter"/>
</dbReference>
<dbReference type="EMBL" id="VTPC01081462">
    <property type="protein sequence ID" value="KAF2887849.1"/>
    <property type="molecule type" value="Genomic_DNA"/>
</dbReference>
<protein>
    <recommendedName>
        <fullName evidence="8">DNA primase large subunit C-terminal domain-containing protein</fullName>
    </recommendedName>
</protein>
<keyword evidence="5" id="KW-0479">Metal-binding</keyword>
<dbReference type="OrthoDB" id="421393at2759"/>
<reference evidence="9" key="1">
    <citation type="submission" date="2019-08" db="EMBL/GenBank/DDBJ databases">
        <title>The genome of the North American firefly Photinus pyralis.</title>
        <authorList>
            <consortium name="Photinus pyralis genome working group"/>
            <person name="Fallon T.R."/>
            <person name="Sander Lower S.E."/>
            <person name="Weng J.-K."/>
        </authorList>
    </citation>
    <scope>NUCLEOTIDE SEQUENCE</scope>
    <source>
        <strain evidence="9">TRF0915ILg1</strain>
        <tissue evidence="9">Whole body</tissue>
    </source>
</reference>
<dbReference type="InterPro" id="IPR058560">
    <property type="entry name" value="DNA_primase_C"/>
</dbReference>
<evidence type="ECO:0000259" key="8">
    <source>
        <dbReference type="Pfam" id="PF04104"/>
    </source>
</evidence>
<feature type="non-terminal residue" evidence="9">
    <location>
        <position position="347"/>
    </location>
</feature>
<dbReference type="Gene3D" id="1.20.930.80">
    <property type="match status" value="1"/>
</dbReference>
<dbReference type="GO" id="GO:0051539">
    <property type="term" value="F:4 iron, 4 sulfur cluster binding"/>
    <property type="evidence" value="ECO:0007669"/>
    <property type="project" value="UniProtKB-KW"/>
</dbReference>
<keyword evidence="2" id="KW-0004">4Fe-4S</keyword>